<dbReference type="EMBL" id="CP001349">
    <property type="protein sequence ID" value="ACL61103.1"/>
    <property type="molecule type" value="Genomic_DNA"/>
</dbReference>
<feature type="chain" id="PRO_5002874228" description="Pectate lyase superfamily protein domain-containing protein" evidence="1">
    <location>
        <begin position="20"/>
        <end position="471"/>
    </location>
</feature>
<proteinExistence type="predicted"/>
<accession>B8IAQ8</accession>
<dbReference type="OrthoDB" id="7224805at2"/>
<reference evidence="2 3" key="1">
    <citation type="submission" date="2009-01" db="EMBL/GenBank/DDBJ databases">
        <title>Complete sequence of chromosome of Methylobacterium nodulans ORS 2060.</title>
        <authorList>
            <consortium name="US DOE Joint Genome Institute"/>
            <person name="Lucas S."/>
            <person name="Copeland A."/>
            <person name="Lapidus A."/>
            <person name="Glavina del Rio T."/>
            <person name="Dalin E."/>
            <person name="Tice H."/>
            <person name="Bruce D."/>
            <person name="Goodwin L."/>
            <person name="Pitluck S."/>
            <person name="Sims D."/>
            <person name="Brettin T."/>
            <person name="Detter J.C."/>
            <person name="Han C."/>
            <person name="Larimer F."/>
            <person name="Land M."/>
            <person name="Hauser L."/>
            <person name="Kyrpides N."/>
            <person name="Ivanova N."/>
            <person name="Marx C.J."/>
            <person name="Richardson P."/>
        </authorList>
    </citation>
    <scope>NUCLEOTIDE SEQUENCE [LARGE SCALE GENOMIC DNA]</scope>
    <source>
        <strain evidence="3">LMG 21967 / CNCM I-2342 / ORS 2060</strain>
    </source>
</reference>
<dbReference type="InterPro" id="IPR011050">
    <property type="entry name" value="Pectin_lyase_fold/virulence"/>
</dbReference>
<dbReference type="SUPFAM" id="SSF51126">
    <property type="entry name" value="Pectin lyase-like"/>
    <property type="match status" value="1"/>
</dbReference>
<feature type="signal peptide" evidence="1">
    <location>
        <begin position="1"/>
        <end position="19"/>
    </location>
</feature>
<dbReference type="RefSeq" id="WP_015932685.1">
    <property type="nucleotide sequence ID" value="NC_011894.1"/>
</dbReference>
<sequence length="471" mass="48913">MLKPTLVTAALLIVPAFGAADELLGTAKVDSSQNIKMGHVTICKTRTGSSACRLFGIRAADVTNAADYGAKLDGATDDTGALRAARADTPAQRTIIVPNGTYNATYTPPAPQFDGAGNLIASSGPRLWQLHGAATATGAPIIGLGTDVVESFVQGAKYFGRSTSYPNPAPVLRVDATLNHAGGALGSTSNALQTNMTIPANSADLSNFGWANSTTLTSSAWGSGQHVAIASFAKRPSTALSDSRGPRAPIWSLYTEARDETGQPSNLSGPLIGYEHDMFANGGDPDSWRVVHHYVLGRANGRGAKARFGRAVTIDWGDVQYGYPVADRSHVGVAYNTQIGWDTAAFNASEGYAIDGAPAFLMADTMSIGFTADAKSQLKHASNALRYYYNGAEIFNVPDKGGMSVAGSLTLTGLFKAAAYTVSGLPACNATTRDMLAVVSDATSPTYRGALTGGGAVRTPVFCDGVSWSAH</sequence>
<gene>
    <name evidence="2" type="ordered locus">Mnod_6299</name>
</gene>
<dbReference type="AlphaFoldDB" id="B8IAQ8"/>
<name>B8IAQ8_METNO</name>
<evidence type="ECO:0008006" key="4">
    <source>
        <dbReference type="Google" id="ProtNLM"/>
    </source>
</evidence>
<organism evidence="2 3">
    <name type="scientific">Methylobacterium nodulans (strain LMG 21967 / CNCM I-2342 / ORS 2060)</name>
    <dbReference type="NCBI Taxonomy" id="460265"/>
    <lineage>
        <taxon>Bacteria</taxon>
        <taxon>Pseudomonadati</taxon>
        <taxon>Pseudomonadota</taxon>
        <taxon>Alphaproteobacteria</taxon>
        <taxon>Hyphomicrobiales</taxon>
        <taxon>Methylobacteriaceae</taxon>
        <taxon>Methylobacterium</taxon>
    </lineage>
</organism>
<keyword evidence="1" id="KW-0732">Signal</keyword>
<dbReference type="Gene3D" id="2.160.20.10">
    <property type="entry name" value="Single-stranded right-handed beta-helix, Pectin lyase-like"/>
    <property type="match status" value="1"/>
</dbReference>
<keyword evidence="3" id="KW-1185">Reference proteome</keyword>
<dbReference type="HOGENOM" id="CLU_579790_0_0_5"/>
<protein>
    <recommendedName>
        <fullName evidence="4">Pectate lyase superfamily protein domain-containing protein</fullName>
    </recommendedName>
</protein>
<dbReference type="InterPro" id="IPR012334">
    <property type="entry name" value="Pectin_lyas_fold"/>
</dbReference>
<dbReference type="KEGG" id="mno:Mnod_6299"/>
<evidence type="ECO:0000313" key="2">
    <source>
        <dbReference type="EMBL" id="ACL61103.1"/>
    </source>
</evidence>
<evidence type="ECO:0000313" key="3">
    <source>
        <dbReference type="Proteomes" id="UP000008207"/>
    </source>
</evidence>
<evidence type="ECO:0000256" key="1">
    <source>
        <dbReference type="SAM" id="SignalP"/>
    </source>
</evidence>
<dbReference type="Proteomes" id="UP000008207">
    <property type="component" value="Chromosome"/>
</dbReference>
<dbReference type="eggNOG" id="ENOG502ZZYY">
    <property type="taxonomic scope" value="Bacteria"/>
</dbReference>